<protein>
    <submittedName>
        <fullName evidence="2">Uncharacterized protein</fullName>
    </submittedName>
</protein>
<dbReference type="PANTHER" id="PTHR12156:SF23">
    <property type="entry name" value="PLECKSTRIN HOMOLOGY-LIKE DOMAIN FAMILY B MEMBER 1"/>
    <property type="match status" value="1"/>
</dbReference>
<organism evidence="2 3">
    <name type="scientific">Goodea atripinnis</name>
    <dbReference type="NCBI Taxonomy" id="208336"/>
    <lineage>
        <taxon>Eukaryota</taxon>
        <taxon>Metazoa</taxon>
        <taxon>Chordata</taxon>
        <taxon>Craniata</taxon>
        <taxon>Vertebrata</taxon>
        <taxon>Euteleostomi</taxon>
        <taxon>Actinopterygii</taxon>
        <taxon>Neopterygii</taxon>
        <taxon>Teleostei</taxon>
        <taxon>Neoteleostei</taxon>
        <taxon>Acanthomorphata</taxon>
        <taxon>Ovalentaria</taxon>
        <taxon>Atherinomorphae</taxon>
        <taxon>Cyprinodontiformes</taxon>
        <taxon>Goodeidae</taxon>
        <taxon>Goodea</taxon>
    </lineage>
</organism>
<dbReference type="InterPro" id="IPR052212">
    <property type="entry name" value="PH-like_domain"/>
</dbReference>
<feature type="non-terminal residue" evidence="2">
    <location>
        <position position="1"/>
    </location>
</feature>
<dbReference type="PANTHER" id="PTHR12156">
    <property type="entry name" value="PLECKSTRIN HOMOLOGY-LIKE DOMAIN, FAMILY B, MEMBER 3"/>
    <property type="match status" value="1"/>
</dbReference>
<proteinExistence type="predicted"/>
<accession>A0ABV0N066</accession>
<keyword evidence="1" id="KW-0472">Membrane</keyword>
<reference evidence="2 3" key="1">
    <citation type="submission" date="2021-06" db="EMBL/GenBank/DDBJ databases">
        <authorList>
            <person name="Palmer J.M."/>
        </authorList>
    </citation>
    <scope>NUCLEOTIDE SEQUENCE [LARGE SCALE GENOMIC DNA]</scope>
    <source>
        <strain evidence="2 3">GA_2019</strain>
        <tissue evidence="2">Muscle</tissue>
    </source>
</reference>
<keyword evidence="1" id="KW-1133">Transmembrane helix</keyword>
<gene>
    <name evidence="2" type="ORF">GOODEAATRI_010300</name>
</gene>
<name>A0ABV0N066_9TELE</name>
<dbReference type="EMBL" id="JAHRIO010020590">
    <property type="protein sequence ID" value="MEQ2164785.1"/>
    <property type="molecule type" value="Genomic_DNA"/>
</dbReference>
<comment type="caution">
    <text evidence="2">The sequence shown here is derived from an EMBL/GenBank/DDBJ whole genome shotgun (WGS) entry which is preliminary data.</text>
</comment>
<feature type="transmembrane region" description="Helical" evidence="1">
    <location>
        <begin position="161"/>
        <end position="180"/>
    </location>
</feature>
<keyword evidence="3" id="KW-1185">Reference proteome</keyword>
<evidence type="ECO:0000313" key="3">
    <source>
        <dbReference type="Proteomes" id="UP001476798"/>
    </source>
</evidence>
<dbReference type="Proteomes" id="UP001476798">
    <property type="component" value="Unassembled WGS sequence"/>
</dbReference>
<evidence type="ECO:0000313" key="2">
    <source>
        <dbReference type="EMBL" id="MEQ2164785.1"/>
    </source>
</evidence>
<keyword evidence="1" id="KW-0812">Transmembrane</keyword>
<evidence type="ECO:0000256" key="1">
    <source>
        <dbReference type="SAM" id="Phobius"/>
    </source>
</evidence>
<sequence>GRANVSAERKVLEKQRNEYSELKRQFDMCPLSLREQLQEQLSRVSVLMQPTGWEQLIFAFGQKAEALECGTKQFEELEFCQLEEESHLEEKKEARCSQLLQEGAEYHCSVANRKVGRQIEQDVLCNLEKRYHTLTGGRNFPKSTSSMKEVKFLNRNRFTSANLTLFMWMVLLIAPVPPLLTTPPLSSVLSGRKR</sequence>